<evidence type="ECO:0000256" key="3">
    <source>
        <dbReference type="ARBA" id="ARBA00023098"/>
    </source>
</evidence>
<evidence type="ECO:0000259" key="5">
    <source>
        <dbReference type="PROSITE" id="PS51635"/>
    </source>
</evidence>
<feature type="domain" description="PNPLA" evidence="5">
    <location>
        <begin position="24"/>
        <end position="237"/>
    </location>
</feature>
<feature type="short sequence motif" description="GXGXXG" evidence="4">
    <location>
        <begin position="28"/>
        <end position="33"/>
    </location>
</feature>
<keyword evidence="1 4" id="KW-0378">Hydrolase</keyword>
<feature type="short sequence motif" description="GXSXG" evidence="4">
    <location>
        <begin position="55"/>
        <end position="59"/>
    </location>
</feature>
<sequence>MLDSSATVKSRRIEQPTPFERIVLLLQGGGALGAYQGGVYQALDEATLHPDWVAGISIGAINSALIAGNPPEKRVEKLREFWELVSSPPMGPLGGPYAPSVAIPDDSVHRLVNQTRAFFIALLGAPHFFKPRLPPPILFRPDGPESLSYYDVGPLKETLERLVDFDRINAGPMRFSVGAVHVRSGNFVYFDSTTHRIGSEHIMGSGALPPGFPPTEIDGEYFWDGGLVSNTPLQWVLDSRPRRDTLAFQVDLWQASGEVPLTFNDASVREKEIRYSSRTRAATDQYRNMQKLRIAVAELLKELPEEHRDRPEVKLLEAESDDKVCNIIQLIYHSKIYEGLSKDFEFSRRTMEEHWRTGYNDAVRTLSHPEVLECPGRAEGVRTFDVARLTQQRHKSGLEVEP</sequence>
<dbReference type="PANTHER" id="PTHR14226">
    <property type="entry name" value="NEUROPATHY TARGET ESTERASE/SWISS CHEESE D.MELANOGASTER"/>
    <property type="match status" value="1"/>
</dbReference>
<feature type="active site" description="Proton acceptor" evidence="4">
    <location>
        <position position="224"/>
    </location>
</feature>
<dbReference type="InterPro" id="IPR021095">
    <property type="entry name" value="DUF3734"/>
</dbReference>
<dbReference type="InterPro" id="IPR002641">
    <property type="entry name" value="PNPLA_dom"/>
</dbReference>
<evidence type="ECO:0000256" key="1">
    <source>
        <dbReference type="ARBA" id="ARBA00022801"/>
    </source>
</evidence>
<feature type="active site" description="Nucleophile" evidence="4">
    <location>
        <position position="57"/>
    </location>
</feature>
<feature type="short sequence motif" description="DGA/G" evidence="4">
    <location>
        <begin position="224"/>
        <end position="226"/>
    </location>
</feature>
<dbReference type="PROSITE" id="PS51635">
    <property type="entry name" value="PNPLA"/>
    <property type="match status" value="1"/>
</dbReference>
<dbReference type="SUPFAM" id="SSF52151">
    <property type="entry name" value="FabD/lysophospholipase-like"/>
    <property type="match status" value="1"/>
</dbReference>
<dbReference type="RefSeq" id="WP_407338398.1">
    <property type="nucleotide sequence ID" value="NZ_CP136862.1"/>
</dbReference>
<evidence type="ECO:0000256" key="4">
    <source>
        <dbReference type="PROSITE-ProRule" id="PRU01161"/>
    </source>
</evidence>
<keyword evidence="7" id="KW-1185">Reference proteome</keyword>
<name>A0ABZ0HPU1_9HYPH</name>
<dbReference type="Gene3D" id="3.40.1090.10">
    <property type="entry name" value="Cytosolic phospholipase A2 catalytic domain"/>
    <property type="match status" value="2"/>
</dbReference>
<proteinExistence type="predicted"/>
<dbReference type="Proteomes" id="UP001626536">
    <property type="component" value="Chromosome"/>
</dbReference>
<dbReference type="Pfam" id="PF12536">
    <property type="entry name" value="DUF3734"/>
    <property type="match status" value="1"/>
</dbReference>
<dbReference type="CDD" id="cd07209">
    <property type="entry name" value="Pat_hypo_Ecoli_Z1214_like"/>
    <property type="match status" value="1"/>
</dbReference>
<dbReference type="Pfam" id="PF01734">
    <property type="entry name" value="Patatin"/>
    <property type="match status" value="1"/>
</dbReference>
<dbReference type="EMBL" id="CP136862">
    <property type="protein sequence ID" value="WOJ88960.1"/>
    <property type="molecule type" value="Genomic_DNA"/>
</dbReference>
<evidence type="ECO:0000313" key="7">
    <source>
        <dbReference type="Proteomes" id="UP001626536"/>
    </source>
</evidence>
<reference evidence="6 7" key="1">
    <citation type="submission" date="2023-10" db="EMBL/GenBank/DDBJ databases">
        <title>Novel methanotroph of the genus Methylocapsa from a subarctic wetland.</title>
        <authorList>
            <person name="Belova S.E."/>
            <person name="Oshkin I.Y."/>
            <person name="Miroshnikov K."/>
            <person name="Dedysh S.N."/>
        </authorList>
    </citation>
    <scope>NUCLEOTIDE SEQUENCE [LARGE SCALE GENOMIC DNA]</scope>
    <source>
        <strain evidence="6 7">RX1</strain>
    </source>
</reference>
<gene>
    <name evidence="6" type="ORF">RZS28_14260</name>
</gene>
<protein>
    <submittedName>
        <fullName evidence="6">Patatin-like phospholipase family protein</fullName>
    </submittedName>
</protein>
<dbReference type="InterPro" id="IPR016035">
    <property type="entry name" value="Acyl_Trfase/lysoPLipase"/>
</dbReference>
<evidence type="ECO:0000313" key="6">
    <source>
        <dbReference type="EMBL" id="WOJ88960.1"/>
    </source>
</evidence>
<dbReference type="InterPro" id="IPR050301">
    <property type="entry name" value="NTE"/>
</dbReference>
<keyword evidence="2 4" id="KW-0442">Lipid degradation</keyword>
<organism evidence="6 7">
    <name type="scientific">Methylocapsa polymorpha</name>
    <dbReference type="NCBI Taxonomy" id="3080828"/>
    <lineage>
        <taxon>Bacteria</taxon>
        <taxon>Pseudomonadati</taxon>
        <taxon>Pseudomonadota</taxon>
        <taxon>Alphaproteobacteria</taxon>
        <taxon>Hyphomicrobiales</taxon>
        <taxon>Beijerinckiaceae</taxon>
        <taxon>Methylocapsa</taxon>
    </lineage>
</organism>
<evidence type="ECO:0000256" key="2">
    <source>
        <dbReference type="ARBA" id="ARBA00022963"/>
    </source>
</evidence>
<keyword evidence="3 4" id="KW-0443">Lipid metabolism</keyword>
<dbReference type="PANTHER" id="PTHR14226:SF57">
    <property type="entry name" value="BLR7027 PROTEIN"/>
    <property type="match status" value="1"/>
</dbReference>
<accession>A0ABZ0HPU1</accession>